<dbReference type="AlphaFoldDB" id="A0A1M6GG65"/>
<sequence>MKHSKKRVYCSGPLFCPEEQWGMKAIADVLEKAGYDTFLPQRDGLEKYVMGLANDPRVTNKMFRRINQFVNRAIFSVDVYQIIEGCDYLVFNMNGRTPDEGGVVETGIAFAVQKPLVIYKKDYRTKFNGSDNSMLTGLTYTFSTVGRMERIPAELEKVAASLESMGPNPYNDNVPPHMKKVLSFGKKIWKFLGVVNFFEADDEKRLDLLDQIAAMSKQAPGFA</sequence>
<organism evidence="1 2">
    <name type="scientific">Desulfatibacillum alkenivorans DSM 16219</name>
    <dbReference type="NCBI Taxonomy" id="1121393"/>
    <lineage>
        <taxon>Bacteria</taxon>
        <taxon>Pseudomonadati</taxon>
        <taxon>Thermodesulfobacteriota</taxon>
        <taxon>Desulfobacteria</taxon>
        <taxon>Desulfobacterales</taxon>
        <taxon>Desulfatibacillaceae</taxon>
        <taxon>Desulfatibacillum</taxon>
    </lineage>
</organism>
<dbReference type="Pfam" id="PF05014">
    <property type="entry name" value="Nuc_deoxyrib_tr"/>
    <property type="match status" value="1"/>
</dbReference>
<dbReference type="STRING" id="1121393.SAMN02745216_01002"/>
<dbReference type="InterPro" id="IPR007710">
    <property type="entry name" value="Nucleoside_deoxyribTrfase"/>
</dbReference>
<dbReference type="EMBL" id="FQZU01000004">
    <property type="protein sequence ID" value="SHJ08883.1"/>
    <property type="molecule type" value="Genomic_DNA"/>
</dbReference>
<evidence type="ECO:0000313" key="1">
    <source>
        <dbReference type="EMBL" id="SHJ08883.1"/>
    </source>
</evidence>
<dbReference type="RefSeq" id="WP_073473593.1">
    <property type="nucleotide sequence ID" value="NZ_FQZU01000004.1"/>
</dbReference>
<keyword evidence="1" id="KW-0808">Transferase</keyword>
<name>A0A1M6GG65_9BACT</name>
<proteinExistence type="predicted"/>
<dbReference type="Gene3D" id="3.40.50.450">
    <property type="match status" value="1"/>
</dbReference>
<keyword evidence="2" id="KW-1185">Reference proteome</keyword>
<gene>
    <name evidence="1" type="ORF">SAMN02745216_01002</name>
</gene>
<protein>
    <submittedName>
        <fullName evidence="1">Nucleoside 2-deoxyribosyltransferase</fullName>
    </submittedName>
</protein>
<dbReference type="SUPFAM" id="SSF52309">
    <property type="entry name" value="N-(deoxy)ribosyltransferase-like"/>
    <property type="match status" value="1"/>
</dbReference>
<dbReference type="OrthoDB" id="397706at2"/>
<accession>A0A1M6GG65</accession>
<dbReference type="GO" id="GO:0016740">
    <property type="term" value="F:transferase activity"/>
    <property type="evidence" value="ECO:0007669"/>
    <property type="project" value="UniProtKB-KW"/>
</dbReference>
<evidence type="ECO:0000313" key="2">
    <source>
        <dbReference type="Proteomes" id="UP000183994"/>
    </source>
</evidence>
<reference evidence="2" key="1">
    <citation type="submission" date="2016-11" db="EMBL/GenBank/DDBJ databases">
        <authorList>
            <person name="Varghese N."/>
            <person name="Submissions S."/>
        </authorList>
    </citation>
    <scope>NUCLEOTIDE SEQUENCE [LARGE SCALE GENOMIC DNA]</scope>
    <source>
        <strain evidence="2">DSM 16219</strain>
    </source>
</reference>
<dbReference type="Proteomes" id="UP000183994">
    <property type="component" value="Unassembled WGS sequence"/>
</dbReference>